<organism evidence="1">
    <name type="scientific">Salvia splendens</name>
    <name type="common">Scarlet sage</name>
    <dbReference type="NCBI Taxonomy" id="180675"/>
    <lineage>
        <taxon>Eukaryota</taxon>
        <taxon>Viridiplantae</taxon>
        <taxon>Streptophyta</taxon>
        <taxon>Embryophyta</taxon>
        <taxon>Tracheophyta</taxon>
        <taxon>Spermatophyta</taxon>
        <taxon>Magnoliopsida</taxon>
        <taxon>eudicotyledons</taxon>
        <taxon>Gunneridae</taxon>
        <taxon>Pentapetalae</taxon>
        <taxon>asterids</taxon>
        <taxon>lamiids</taxon>
        <taxon>Lamiales</taxon>
        <taxon>Lamiaceae</taxon>
        <taxon>Nepetoideae</taxon>
        <taxon>Mentheae</taxon>
        <taxon>Salviinae</taxon>
        <taxon>Salvia</taxon>
        <taxon>Salvia subgen. Calosphace</taxon>
        <taxon>core Calosphace</taxon>
    </lineage>
</organism>
<proteinExistence type="predicted"/>
<reference evidence="1" key="2">
    <citation type="submission" date="2020-08" db="EMBL/GenBank/DDBJ databases">
        <title>Plant Genome Project.</title>
        <authorList>
            <person name="Zhang R.-G."/>
        </authorList>
    </citation>
    <scope>NUCLEOTIDE SEQUENCE</scope>
    <source>
        <strain evidence="1">Huo1</strain>
        <tissue evidence="1">Leaf</tissue>
    </source>
</reference>
<dbReference type="Pfam" id="PF09366">
    <property type="entry name" value="DUF1997"/>
    <property type="match status" value="1"/>
</dbReference>
<comment type="caution">
    <text evidence="1">The sequence shown here is derived from an EMBL/GenBank/DDBJ whole genome shotgun (WGS) entry which is preliminary data.</text>
</comment>
<name>A0A8X8WQW7_SALSN</name>
<dbReference type="Proteomes" id="UP000298416">
    <property type="component" value="Unassembled WGS sequence"/>
</dbReference>
<evidence type="ECO:0000313" key="1">
    <source>
        <dbReference type="EMBL" id="KAG6399472.1"/>
    </source>
</evidence>
<dbReference type="OrthoDB" id="1933789at2759"/>
<dbReference type="InterPro" id="IPR018971">
    <property type="entry name" value="DUF1997"/>
</dbReference>
<keyword evidence="2" id="KW-1185">Reference proteome</keyword>
<protein>
    <recommendedName>
        <fullName evidence="3">DUF1997 family protein</fullName>
    </recommendedName>
</protein>
<dbReference type="AlphaFoldDB" id="A0A8X8WQW7"/>
<accession>A0A8X8WQW7</accession>
<evidence type="ECO:0008006" key="3">
    <source>
        <dbReference type="Google" id="ProtNLM"/>
    </source>
</evidence>
<dbReference type="PANTHER" id="PTHR34131">
    <property type="entry name" value="(RAP ANNOTATION RELEASE2) GALACTOSE-BINDING LIKE DOMAIN CONTAINING PROTEIN"/>
    <property type="match status" value="1"/>
</dbReference>
<sequence length="238" mass="27116">MAITKIQSPFGPHRFQEIITLTRKRNGVKKVSVKLSTTNVKKANLFAARKERIKIPNYSDAENSNYHISQFFSHPSGIEAILNLKALQSYQSLDSNLYRCILPQIKLLNFEVAPVIDLQVTSTAQECLVEMISCKFEGSDAVERQNERFSASMQNNLKWETVASEQFLDVDVRLDLVLEIYTQPFAMLPPSTVEGPGNIMMQALVDQLVPLLLQQLVQDYEEWVSQQRKSKSKSKILH</sequence>
<dbReference type="EMBL" id="PNBA02000015">
    <property type="protein sequence ID" value="KAG6399472.1"/>
    <property type="molecule type" value="Genomic_DNA"/>
</dbReference>
<gene>
    <name evidence="1" type="ORF">SASPL_140953</name>
</gene>
<reference evidence="1" key="1">
    <citation type="submission" date="2018-01" db="EMBL/GenBank/DDBJ databases">
        <authorList>
            <person name="Mao J.F."/>
        </authorList>
    </citation>
    <scope>NUCLEOTIDE SEQUENCE</scope>
    <source>
        <strain evidence="1">Huo1</strain>
        <tissue evidence="1">Leaf</tissue>
    </source>
</reference>
<evidence type="ECO:0000313" key="2">
    <source>
        <dbReference type="Proteomes" id="UP000298416"/>
    </source>
</evidence>
<dbReference type="PANTHER" id="PTHR34131:SF2">
    <property type="entry name" value="FAMILY PROTEIN, PUTATIVE (DUF1997)-RELATED"/>
    <property type="match status" value="1"/>
</dbReference>